<evidence type="ECO:0000256" key="8">
    <source>
        <dbReference type="ARBA" id="ARBA00022692"/>
    </source>
</evidence>
<keyword evidence="10 11" id="KW-0472">Membrane</keyword>
<dbReference type="AlphaFoldDB" id="A0A830HHF1"/>
<keyword evidence="13" id="KW-1185">Reference proteome</keyword>
<accession>A0A830HHF1</accession>
<dbReference type="EC" id="2.4.1.80" evidence="5"/>
<keyword evidence="7" id="KW-0808">Transferase</keyword>
<organism evidence="12 13">
    <name type="scientific">Pycnococcus provasolii</name>
    <dbReference type="NCBI Taxonomy" id="41880"/>
    <lineage>
        <taxon>Eukaryota</taxon>
        <taxon>Viridiplantae</taxon>
        <taxon>Chlorophyta</taxon>
        <taxon>Pseudoscourfieldiophyceae</taxon>
        <taxon>Pseudoscourfieldiales</taxon>
        <taxon>Pycnococcaceae</taxon>
        <taxon>Pycnococcus</taxon>
    </lineage>
</organism>
<dbReference type="InterPro" id="IPR025993">
    <property type="entry name" value="Ceramide_glucosylTrfase"/>
</dbReference>
<feature type="transmembrane region" description="Helical" evidence="11">
    <location>
        <begin position="347"/>
        <end position="368"/>
    </location>
</feature>
<comment type="similarity">
    <text evidence="4">Belongs to the glycosyltransferase 2 family.</text>
</comment>
<comment type="subcellular location">
    <subcellularLocation>
        <location evidence="1">Membrane</location>
        <topology evidence="1">Multi-pass membrane protein</topology>
    </subcellularLocation>
</comment>
<dbReference type="Proteomes" id="UP000660262">
    <property type="component" value="Unassembled WGS sequence"/>
</dbReference>
<name>A0A830HHF1_9CHLO</name>
<keyword evidence="9 11" id="KW-1133">Transmembrane helix</keyword>
<dbReference type="OrthoDB" id="1483400at2759"/>
<dbReference type="EMBL" id="BNJQ01000009">
    <property type="protein sequence ID" value="GHP05061.1"/>
    <property type="molecule type" value="Genomic_DNA"/>
</dbReference>
<keyword evidence="6" id="KW-0328">Glycosyltransferase</keyword>
<evidence type="ECO:0000256" key="1">
    <source>
        <dbReference type="ARBA" id="ARBA00004141"/>
    </source>
</evidence>
<keyword evidence="8 11" id="KW-0812">Transmembrane</keyword>
<evidence type="ECO:0000256" key="2">
    <source>
        <dbReference type="ARBA" id="ARBA00004760"/>
    </source>
</evidence>
<comment type="pathway">
    <text evidence="3">Sphingolipid metabolism.</text>
</comment>
<comment type="pathway">
    <text evidence="2">Lipid metabolism; sphingolipid metabolism.</text>
</comment>
<dbReference type="PANTHER" id="PTHR12726:SF0">
    <property type="entry name" value="CERAMIDE GLUCOSYLTRANSFERASE"/>
    <property type="match status" value="1"/>
</dbReference>
<evidence type="ECO:0000256" key="9">
    <source>
        <dbReference type="ARBA" id="ARBA00022989"/>
    </source>
</evidence>
<reference evidence="12" key="1">
    <citation type="submission" date="2020-10" db="EMBL/GenBank/DDBJ databases">
        <title>Unveiling of a novel bifunctional photoreceptor, Dualchrome1, isolated from a cosmopolitan green alga.</title>
        <authorList>
            <person name="Suzuki S."/>
            <person name="Kawachi M."/>
        </authorList>
    </citation>
    <scope>NUCLEOTIDE SEQUENCE</scope>
    <source>
        <strain evidence="12">NIES 2893</strain>
    </source>
</reference>
<evidence type="ECO:0000256" key="3">
    <source>
        <dbReference type="ARBA" id="ARBA00004991"/>
    </source>
</evidence>
<evidence type="ECO:0000256" key="4">
    <source>
        <dbReference type="ARBA" id="ARBA00006739"/>
    </source>
</evidence>
<gene>
    <name evidence="12" type="ORF">PPROV_000381300</name>
</gene>
<dbReference type="UniPathway" id="UPA00222"/>
<comment type="caution">
    <text evidence="12">The sequence shown here is derived from an EMBL/GenBank/DDBJ whole genome shotgun (WGS) entry which is preliminary data.</text>
</comment>
<evidence type="ECO:0000256" key="6">
    <source>
        <dbReference type="ARBA" id="ARBA00022676"/>
    </source>
</evidence>
<dbReference type="GO" id="GO:0016020">
    <property type="term" value="C:membrane"/>
    <property type="evidence" value="ECO:0007669"/>
    <property type="project" value="UniProtKB-SubCell"/>
</dbReference>
<evidence type="ECO:0000256" key="7">
    <source>
        <dbReference type="ARBA" id="ARBA00022679"/>
    </source>
</evidence>
<dbReference type="PANTHER" id="PTHR12726">
    <property type="entry name" value="CERAMIDE GLUCOSYLTRANSFERASE"/>
    <property type="match status" value="1"/>
</dbReference>
<evidence type="ECO:0000256" key="5">
    <source>
        <dbReference type="ARBA" id="ARBA00012699"/>
    </source>
</evidence>
<dbReference type="SUPFAM" id="SSF53448">
    <property type="entry name" value="Nucleotide-diphospho-sugar transferases"/>
    <property type="match status" value="1"/>
</dbReference>
<proteinExistence type="inferred from homology"/>
<evidence type="ECO:0000256" key="11">
    <source>
        <dbReference type="SAM" id="Phobius"/>
    </source>
</evidence>
<evidence type="ECO:0000313" key="12">
    <source>
        <dbReference type="EMBL" id="GHP05061.1"/>
    </source>
</evidence>
<sequence length="481" mass="52612">MSMKMSMEAKSSLASHVMVMLGIPGYMCMLLSFLILCSLILGWMQLARCRSLTAKRIRNARNHIILGHNKPADADDDASSSFPSLAVILPVRSLKPHSIARWKRQLAVRYRGQINFTFVVESKTDPAYDAIRDEIIINNNNNNNNSSRENFNANANIIVAGCCCSNVTSLRSQKIHNQLAALSQTSSELVLFLDDDMELPSHALEAAAHVLLTDKRPSLCVTGYPCDYVADCQAPVWAHAAAAYRKVLSIPYGFSDAAGFVWGGFMLMHRSDARDVAREWSAGGYSDDLVVAGVAANTQRVVLTPYTLAFPTIHDSTTSWIAYWNYLRRQCYTCFTYTNATMHRVNATMAAVHVALSLLTGIGATIAVTTPGWPLVAFVLITLASAASIRSADLAVWELYVTGCRAAARVAPGAWHDVDAATGFSPPPTSLVPYVKTAVAVVFHQFVIAAAFAVTFFRSDVVWGGRRYWCKGGRLSKVDVL</sequence>
<dbReference type="InterPro" id="IPR029044">
    <property type="entry name" value="Nucleotide-diphossugar_trans"/>
</dbReference>
<evidence type="ECO:0000256" key="10">
    <source>
        <dbReference type="ARBA" id="ARBA00023136"/>
    </source>
</evidence>
<protein>
    <recommendedName>
        <fullName evidence="5">ceramide glucosyltransferase</fullName>
        <ecNumber evidence="5">2.4.1.80</ecNumber>
    </recommendedName>
</protein>
<dbReference type="GO" id="GO:0006679">
    <property type="term" value="P:glucosylceramide biosynthetic process"/>
    <property type="evidence" value="ECO:0007669"/>
    <property type="project" value="TreeGrafter"/>
</dbReference>
<feature type="transmembrane region" description="Helical" evidence="11">
    <location>
        <begin position="434"/>
        <end position="457"/>
    </location>
</feature>
<dbReference type="Gene3D" id="3.90.550.10">
    <property type="entry name" value="Spore Coat Polysaccharide Biosynthesis Protein SpsA, Chain A"/>
    <property type="match status" value="1"/>
</dbReference>
<evidence type="ECO:0000313" key="13">
    <source>
        <dbReference type="Proteomes" id="UP000660262"/>
    </source>
</evidence>
<dbReference type="GO" id="GO:0008120">
    <property type="term" value="F:ceramide glucosyltransferase activity"/>
    <property type="evidence" value="ECO:0007669"/>
    <property type="project" value="UniProtKB-EC"/>
</dbReference>